<dbReference type="InterPro" id="IPR001182">
    <property type="entry name" value="FtsW/RodA"/>
</dbReference>
<evidence type="ECO:0000256" key="12">
    <source>
        <dbReference type="ARBA" id="ARBA00023306"/>
    </source>
</evidence>
<evidence type="ECO:0000256" key="15">
    <source>
        <dbReference type="ARBA" id="ARBA00033270"/>
    </source>
</evidence>
<feature type="transmembrane region" description="Helical" evidence="23">
    <location>
        <begin position="133"/>
        <end position="152"/>
    </location>
</feature>
<comment type="similarity">
    <text evidence="16">Belongs to the SEDS family. FtsW subfamily.</text>
</comment>
<feature type="transmembrane region" description="Helical" evidence="23">
    <location>
        <begin position="244"/>
        <end position="264"/>
    </location>
</feature>
<evidence type="ECO:0000256" key="22">
    <source>
        <dbReference type="SAM" id="MobiDB-lite"/>
    </source>
</evidence>
<dbReference type="NCBIfam" id="TIGR02614">
    <property type="entry name" value="ftsW"/>
    <property type="match status" value="1"/>
</dbReference>
<dbReference type="RefSeq" id="WP_380022976.1">
    <property type="nucleotide sequence ID" value="NZ_JBHMDY010000001.1"/>
</dbReference>
<evidence type="ECO:0000256" key="1">
    <source>
        <dbReference type="ARBA" id="ARBA00004651"/>
    </source>
</evidence>
<keyword evidence="13" id="KW-0961">Cell wall biogenesis/degradation</keyword>
<comment type="catalytic activity">
    <reaction evidence="20">
        <text>[GlcNAc-(1-&gt;4)-Mur2Ac(oyl-L-Ala-gamma-D-Glu-L-Lys-D-Ala-D-Ala)](n)-di-trans,octa-cis-undecaprenyl diphosphate + beta-D-GlcNAc-(1-&gt;4)-Mur2Ac(oyl-L-Ala-gamma-D-Glu-L-Lys-D-Ala-D-Ala)-di-trans,octa-cis-undecaprenyl diphosphate = [GlcNAc-(1-&gt;4)-Mur2Ac(oyl-L-Ala-gamma-D-Glu-L-Lys-D-Ala-D-Ala)](n+1)-di-trans,octa-cis-undecaprenyl diphosphate + di-trans,octa-cis-undecaprenyl diphosphate + H(+)</text>
        <dbReference type="Rhea" id="RHEA:23708"/>
        <dbReference type="Rhea" id="RHEA-COMP:9602"/>
        <dbReference type="Rhea" id="RHEA-COMP:9603"/>
        <dbReference type="ChEBI" id="CHEBI:15378"/>
        <dbReference type="ChEBI" id="CHEBI:58405"/>
        <dbReference type="ChEBI" id="CHEBI:60033"/>
        <dbReference type="ChEBI" id="CHEBI:78435"/>
        <dbReference type="EC" id="2.4.99.28"/>
    </reaction>
</comment>
<evidence type="ECO:0000256" key="3">
    <source>
        <dbReference type="ARBA" id="ARBA00022475"/>
    </source>
</evidence>
<keyword evidence="8" id="KW-0133">Cell shape</keyword>
<evidence type="ECO:0000256" key="6">
    <source>
        <dbReference type="ARBA" id="ARBA00022679"/>
    </source>
</evidence>
<evidence type="ECO:0000256" key="11">
    <source>
        <dbReference type="ARBA" id="ARBA00023136"/>
    </source>
</evidence>
<comment type="pathway">
    <text evidence="2">Cell wall biogenesis; peptidoglycan biosynthesis.</text>
</comment>
<evidence type="ECO:0000256" key="2">
    <source>
        <dbReference type="ARBA" id="ARBA00004752"/>
    </source>
</evidence>
<evidence type="ECO:0000256" key="13">
    <source>
        <dbReference type="ARBA" id="ARBA00023316"/>
    </source>
</evidence>
<evidence type="ECO:0000256" key="8">
    <source>
        <dbReference type="ARBA" id="ARBA00022960"/>
    </source>
</evidence>
<evidence type="ECO:0000256" key="21">
    <source>
        <dbReference type="ARBA" id="ARBA00049966"/>
    </source>
</evidence>
<evidence type="ECO:0000256" key="4">
    <source>
        <dbReference type="ARBA" id="ARBA00022618"/>
    </source>
</evidence>
<feature type="compositionally biased region" description="Basic and acidic residues" evidence="22">
    <location>
        <begin position="1"/>
        <end position="16"/>
    </location>
</feature>
<evidence type="ECO:0000313" key="24">
    <source>
        <dbReference type="EMBL" id="MFB9258684.1"/>
    </source>
</evidence>
<keyword evidence="10 23" id="KW-1133">Transmembrane helix</keyword>
<evidence type="ECO:0000256" key="9">
    <source>
        <dbReference type="ARBA" id="ARBA00022984"/>
    </source>
</evidence>
<keyword evidence="9" id="KW-0573">Peptidoglycan synthesis</keyword>
<keyword evidence="7 23" id="KW-0812">Transmembrane</keyword>
<evidence type="ECO:0000256" key="17">
    <source>
        <dbReference type="ARBA" id="ARBA00041185"/>
    </source>
</evidence>
<evidence type="ECO:0000256" key="16">
    <source>
        <dbReference type="ARBA" id="ARBA00038053"/>
    </source>
</evidence>
<dbReference type="PANTHER" id="PTHR30474">
    <property type="entry name" value="CELL CYCLE PROTEIN"/>
    <property type="match status" value="1"/>
</dbReference>
<keyword evidence="3" id="KW-1003">Cell membrane</keyword>
<feature type="transmembrane region" description="Helical" evidence="23">
    <location>
        <begin position="102"/>
        <end position="121"/>
    </location>
</feature>
<keyword evidence="12" id="KW-0131">Cell cycle</keyword>
<feature type="region of interest" description="Disordered" evidence="22">
    <location>
        <begin position="1"/>
        <end position="41"/>
    </location>
</feature>
<keyword evidence="11 23" id="KW-0472">Membrane</keyword>
<feature type="transmembrane region" description="Helical" evidence="23">
    <location>
        <begin position="164"/>
        <end position="188"/>
    </location>
</feature>
<feature type="region of interest" description="Disordered" evidence="22">
    <location>
        <begin position="446"/>
        <end position="585"/>
    </location>
</feature>
<feature type="transmembrane region" description="Helical" evidence="23">
    <location>
        <begin position="195"/>
        <end position="214"/>
    </location>
</feature>
<keyword evidence="5" id="KW-0328">Glycosyltransferase</keyword>
<dbReference type="Proteomes" id="UP001589700">
    <property type="component" value="Unassembled WGS sequence"/>
</dbReference>
<evidence type="ECO:0000256" key="19">
    <source>
        <dbReference type="ARBA" id="ARBA00044770"/>
    </source>
</evidence>
<dbReference type="EC" id="2.4.99.28" evidence="19"/>
<gene>
    <name evidence="24" type="primary">ftsW</name>
    <name evidence="24" type="ORF">ACFFVD_02610</name>
</gene>
<keyword evidence="4" id="KW-0132">Cell division</keyword>
<comment type="caution">
    <text evidence="24">The sequence shown here is derived from an EMBL/GenBank/DDBJ whole genome shotgun (WGS) entry which is preliminary data.</text>
</comment>
<feature type="transmembrane region" description="Helical" evidence="23">
    <location>
        <begin position="220"/>
        <end position="237"/>
    </location>
</feature>
<feature type="compositionally biased region" description="Low complexity" evidence="22">
    <location>
        <begin position="486"/>
        <end position="505"/>
    </location>
</feature>
<name>A0ABV5JLV2_9ACTN</name>
<evidence type="ECO:0000313" key="25">
    <source>
        <dbReference type="Proteomes" id="UP001589700"/>
    </source>
</evidence>
<evidence type="ECO:0000256" key="18">
    <source>
        <dbReference type="ARBA" id="ARBA00041418"/>
    </source>
</evidence>
<evidence type="ECO:0000256" key="7">
    <source>
        <dbReference type="ARBA" id="ARBA00022692"/>
    </source>
</evidence>
<feature type="transmembrane region" description="Helical" evidence="23">
    <location>
        <begin position="365"/>
        <end position="387"/>
    </location>
</feature>
<dbReference type="Pfam" id="PF01098">
    <property type="entry name" value="FTSW_RODA_SPOVE"/>
    <property type="match status" value="1"/>
</dbReference>
<dbReference type="PANTHER" id="PTHR30474:SF2">
    <property type="entry name" value="PEPTIDOGLYCAN GLYCOSYLTRANSFERASE FTSW-RELATED"/>
    <property type="match status" value="1"/>
</dbReference>
<feature type="compositionally biased region" description="Basic and acidic residues" evidence="22">
    <location>
        <begin position="550"/>
        <end position="563"/>
    </location>
</feature>
<evidence type="ECO:0000256" key="10">
    <source>
        <dbReference type="ARBA" id="ARBA00022989"/>
    </source>
</evidence>
<feature type="compositionally biased region" description="Basic and acidic residues" evidence="22">
    <location>
        <begin position="471"/>
        <end position="481"/>
    </location>
</feature>
<keyword evidence="6" id="KW-0808">Transferase</keyword>
<sequence length="585" mass="62546">MALQNPERRNSERQDSGRGNPAPRTSGAASDGRAAGHPSDDAGGPDLLGRIAAPLAAINRAPLTSYHVVMVVTALLTVIGLGMVLSSSNVLATSGGGTPFDIFLRQAMFVAIGAIGFAVALRMRFELLRKLATPMLLVSIGLLVAVLIPGIGSEINGSRGWIDLGIFSIQPAEVAKLAFIIWASYVVAKRVRTGYWLDLLFPAVVGFLVVAGLVLAAPDLGMATAVTIAFLCVLWFSGYPSRHFLLVIALGVVVFAVAAMTFAYRFERIRTYIDTLQGDFSNPQGAAYQSYQGMLSLADGGLFGVGLGQSSAKWFYLPEATNDFIFAIIGEELGWFGAAVVVLLYLALGWVGMRIATRSVDPFRRLLAGTITATIVLQAFINIGYVVGLLPVTGLQLPLISNGGTSAVVTLTSLGLLANCARHEPEAISAILSSPQRQGRRRRRYFALPDPRPYTPERPVPASATPGRSSEGARRYGDPVRRQQKGRPAAADPRAAGTGRRTAQPAPVPRQPRGAQRSPAYETMPIPGDAARDRRRGATAMTGRNARPVRGREAERRQPRRAADPGSRQTPGASRPSPIHRGRER</sequence>
<feature type="compositionally biased region" description="Pro residues" evidence="22">
    <location>
        <begin position="450"/>
        <end position="459"/>
    </location>
</feature>
<feature type="transmembrane region" description="Helical" evidence="23">
    <location>
        <begin position="333"/>
        <end position="353"/>
    </location>
</feature>
<dbReference type="EMBL" id="JBHMDY010000001">
    <property type="protein sequence ID" value="MFB9258684.1"/>
    <property type="molecule type" value="Genomic_DNA"/>
</dbReference>
<organism evidence="24 25">
    <name type="scientific">Dietzia aerolata</name>
    <dbReference type="NCBI Taxonomy" id="595984"/>
    <lineage>
        <taxon>Bacteria</taxon>
        <taxon>Bacillati</taxon>
        <taxon>Actinomycetota</taxon>
        <taxon>Actinomycetes</taxon>
        <taxon>Mycobacteriales</taxon>
        <taxon>Dietziaceae</taxon>
        <taxon>Dietzia</taxon>
    </lineage>
</organism>
<comment type="function">
    <text evidence="21">Peptidoglycan polymerase that is essential for cell division.</text>
</comment>
<evidence type="ECO:0000256" key="14">
    <source>
        <dbReference type="ARBA" id="ARBA00032370"/>
    </source>
</evidence>
<feature type="transmembrane region" description="Helical" evidence="23">
    <location>
        <begin position="68"/>
        <end position="90"/>
    </location>
</feature>
<proteinExistence type="inferred from homology"/>
<accession>A0ABV5JLV2</accession>
<keyword evidence="25" id="KW-1185">Reference proteome</keyword>
<evidence type="ECO:0000256" key="23">
    <source>
        <dbReference type="SAM" id="Phobius"/>
    </source>
</evidence>
<reference evidence="24 25" key="1">
    <citation type="submission" date="2024-09" db="EMBL/GenBank/DDBJ databases">
        <authorList>
            <person name="Sun Q."/>
            <person name="Mori K."/>
        </authorList>
    </citation>
    <scope>NUCLEOTIDE SEQUENCE [LARGE SCALE GENOMIC DNA]</scope>
    <source>
        <strain evidence="24 25">CCM 7659</strain>
    </source>
</reference>
<evidence type="ECO:0000256" key="5">
    <source>
        <dbReference type="ARBA" id="ARBA00022676"/>
    </source>
</evidence>
<evidence type="ECO:0000256" key="20">
    <source>
        <dbReference type="ARBA" id="ARBA00049902"/>
    </source>
</evidence>
<comment type="subcellular location">
    <subcellularLocation>
        <location evidence="1">Cell membrane</location>
        <topology evidence="1">Multi-pass membrane protein</topology>
    </subcellularLocation>
</comment>
<protein>
    <recommendedName>
        <fullName evidence="17">Probable peptidoglycan glycosyltransferase FtsW</fullName>
        <ecNumber evidence="19">2.4.99.28</ecNumber>
    </recommendedName>
    <alternativeName>
        <fullName evidence="18">Cell division protein FtsW</fullName>
    </alternativeName>
    <alternativeName>
        <fullName evidence="15">Cell wall polymerase</fullName>
    </alternativeName>
    <alternativeName>
        <fullName evidence="14">Peptidoglycan polymerase</fullName>
    </alternativeName>
</protein>
<dbReference type="InterPro" id="IPR013437">
    <property type="entry name" value="FtsW"/>
</dbReference>